<feature type="compositionally biased region" description="Polar residues" evidence="1">
    <location>
        <begin position="197"/>
        <end position="207"/>
    </location>
</feature>
<comment type="caution">
    <text evidence="3">The sequence shown here is derived from an EMBL/GenBank/DDBJ whole genome shotgun (WGS) entry which is preliminary data.</text>
</comment>
<organism evidence="3 4">
    <name type="scientific">Hapsidospora chrysogenum (strain ATCC 11550 / CBS 779.69 / DSM 880 / IAM 14645 / JCM 23072 / IMI 49137)</name>
    <name type="common">Acremonium chrysogenum</name>
    <dbReference type="NCBI Taxonomy" id="857340"/>
    <lineage>
        <taxon>Eukaryota</taxon>
        <taxon>Fungi</taxon>
        <taxon>Dikarya</taxon>
        <taxon>Ascomycota</taxon>
        <taxon>Pezizomycotina</taxon>
        <taxon>Sordariomycetes</taxon>
        <taxon>Hypocreomycetidae</taxon>
        <taxon>Hypocreales</taxon>
        <taxon>Bionectriaceae</taxon>
        <taxon>Hapsidospora</taxon>
    </lineage>
</organism>
<dbReference type="AlphaFoldDB" id="A0A086T2C8"/>
<feature type="region of interest" description="Disordered" evidence="1">
    <location>
        <begin position="328"/>
        <end position="447"/>
    </location>
</feature>
<dbReference type="EMBL" id="JPKY01000067">
    <property type="protein sequence ID" value="KFH43510.1"/>
    <property type="molecule type" value="Genomic_DNA"/>
</dbReference>
<feature type="compositionally biased region" description="Basic and acidic residues" evidence="1">
    <location>
        <begin position="382"/>
        <end position="397"/>
    </location>
</feature>
<accession>A0A086T2C8</accession>
<feature type="region of interest" description="Disordered" evidence="1">
    <location>
        <begin position="197"/>
        <end position="263"/>
    </location>
</feature>
<feature type="compositionally biased region" description="Gly residues" evidence="1">
    <location>
        <begin position="371"/>
        <end position="381"/>
    </location>
</feature>
<sequence>MLPPDFFLQIPSAAALFVLSSIILPPAASHALPRQTKTLPHRTLNVRSWPLAVPGPTAAAADPRADDSHPRILARQFNTICGYIGGDPDLPATCSAGSHCAVDVEHDAIGCCPDGGPCTEGVYTGCVDAGSGPQTEIDPYVFSCLGDDVCYRNRFEGGYFQYGCGSTTGLAATVAASASGKERLEFTSLSLDLTAEKTSLSEPTTLGTRTSTSESDESSTRTRTRELSTTVEETSTSEPSATGVDGDEGGASAPETSDSDRPFNVGAIVGGTLGGIAFMVSAAVLMFYLWRRNKGNSRQGPGQMSDTQHISSPMADWRHPFAPLYSVEEVDESQVPQDPPRTHGASDLSSPSSHNTDNPVRTVSPYQSSGMSGGAAVGGSGLREHDAMPLTKDHDDGDASLISADSREEQGGPAHGPAHGPYGQYPGPRRGGEGGALWQQTRDTNWL</sequence>
<dbReference type="OrthoDB" id="5386093at2759"/>
<reference evidence="4" key="1">
    <citation type="journal article" date="2014" name="Genome Announc.">
        <title>Genome sequence and annotation of Acremonium chrysogenum, producer of the beta-lactam antibiotic cephalosporin C.</title>
        <authorList>
            <person name="Terfehr D."/>
            <person name="Dahlmann T.A."/>
            <person name="Specht T."/>
            <person name="Zadra I."/>
            <person name="Kuernsteiner H."/>
            <person name="Kueck U."/>
        </authorList>
    </citation>
    <scope>NUCLEOTIDE SEQUENCE [LARGE SCALE GENOMIC DNA]</scope>
    <source>
        <strain evidence="4">ATCC 11550 / CBS 779.69 / DSM 880 / IAM 14645 / JCM 23072 / IMI 49137</strain>
    </source>
</reference>
<gene>
    <name evidence="3" type="ORF">ACRE_057260</name>
</gene>
<feature type="compositionally biased region" description="Low complexity" evidence="1">
    <location>
        <begin position="227"/>
        <end position="242"/>
    </location>
</feature>
<protein>
    <submittedName>
        <fullName evidence="3">Uncharacterized protein</fullName>
    </submittedName>
</protein>
<feature type="compositionally biased region" description="Polar residues" evidence="1">
    <location>
        <begin position="438"/>
        <end position="447"/>
    </location>
</feature>
<keyword evidence="2" id="KW-1133">Transmembrane helix</keyword>
<feature type="transmembrane region" description="Helical" evidence="2">
    <location>
        <begin position="265"/>
        <end position="290"/>
    </location>
</feature>
<keyword evidence="2" id="KW-0472">Membrane</keyword>
<evidence type="ECO:0000313" key="4">
    <source>
        <dbReference type="Proteomes" id="UP000029964"/>
    </source>
</evidence>
<dbReference type="HOGENOM" id="CLU_027165_0_0_1"/>
<feature type="compositionally biased region" description="Low complexity" evidence="1">
    <location>
        <begin position="411"/>
        <end position="428"/>
    </location>
</feature>
<proteinExistence type="predicted"/>
<evidence type="ECO:0000256" key="2">
    <source>
        <dbReference type="SAM" id="Phobius"/>
    </source>
</evidence>
<dbReference type="Proteomes" id="UP000029964">
    <property type="component" value="Unassembled WGS sequence"/>
</dbReference>
<evidence type="ECO:0000256" key="1">
    <source>
        <dbReference type="SAM" id="MobiDB-lite"/>
    </source>
</evidence>
<dbReference type="STRING" id="857340.A0A086T2C8"/>
<evidence type="ECO:0000313" key="3">
    <source>
        <dbReference type="EMBL" id="KFH43510.1"/>
    </source>
</evidence>
<keyword evidence="4" id="KW-1185">Reference proteome</keyword>
<name>A0A086T2C8_HAPC1</name>
<keyword evidence="2" id="KW-0812">Transmembrane</keyword>
<feature type="compositionally biased region" description="Polar residues" evidence="1">
    <location>
        <begin position="347"/>
        <end position="367"/>
    </location>
</feature>